<keyword evidence="3" id="KW-0804">Transcription</keyword>
<feature type="compositionally biased region" description="Basic and acidic residues" evidence="5">
    <location>
        <begin position="68"/>
        <end position="80"/>
    </location>
</feature>
<proteinExistence type="predicted"/>
<accession>A0AAI9YBE2</accession>
<dbReference type="Pfam" id="PF00170">
    <property type="entry name" value="bZIP_1"/>
    <property type="match status" value="1"/>
</dbReference>
<feature type="region of interest" description="Disordered" evidence="5">
    <location>
        <begin position="108"/>
        <end position="190"/>
    </location>
</feature>
<keyword evidence="4" id="KW-0539">Nucleus</keyword>
<comment type="subcellular location">
    <subcellularLocation>
        <location evidence="1">Nucleus</location>
    </subcellularLocation>
</comment>
<evidence type="ECO:0000256" key="3">
    <source>
        <dbReference type="ARBA" id="ARBA00023163"/>
    </source>
</evidence>
<dbReference type="InterPro" id="IPR046347">
    <property type="entry name" value="bZIP_sf"/>
</dbReference>
<evidence type="ECO:0000313" key="8">
    <source>
        <dbReference type="Proteomes" id="UP001239213"/>
    </source>
</evidence>
<organism evidence="7 8">
    <name type="scientific">Colletotrichum cuscutae</name>
    <dbReference type="NCBI Taxonomy" id="1209917"/>
    <lineage>
        <taxon>Eukaryota</taxon>
        <taxon>Fungi</taxon>
        <taxon>Dikarya</taxon>
        <taxon>Ascomycota</taxon>
        <taxon>Pezizomycotina</taxon>
        <taxon>Sordariomycetes</taxon>
        <taxon>Hypocreomycetidae</taxon>
        <taxon>Glomerellales</taxon>
        <taxon>Glomerellaceae</taxon>
        <taxon>Colletotrichum</taxon>
        <taxon>Colletotrichum acutatum species complex</taxon>
    </lineage>
</organism>
<reference evidence="7" key="1">
    <citation type="submission" date="2016-11" db="EMBL/GenBank/DDBJ databases">
        <title>The genome sequence of Colletotrichum cuscutae.</title>
        <authorList>
            <person name="Baroncelli R."/>
        </authorList>
    </citation>
    <scope>NUCLEOTIDE SEQUENCE</scope>
    <source>
        <strain evidence="7">IMI 304802</strain>
    </source>
</reference>
<keyword evidence="8" id="KW-1185">Reference proteome</keyword>
<dbReference type="InterPro" id="IPR051027">
    <property type="entry name" value="bZIP_transcription_factors"/>
</dbReference>
<gene>
    <name evidence="7" type="ORF">CCUS01_13715</name>
</gene>
<evidence type="ECO:0000313" key="7">
    <source>
        <dbReference type="EMBL" id="KAK1494300.1"/>
    </source>
</evidence>
<dbReference type="Proteomes" id="UP001239213">
    <property type="component" value="Unassembled WGS sequence"/>
</dbReference>
<dbReference type="GO" id="GO:0005634">
    <property type="term" value="C:nucleus"/>
    <property type="evidence" value="ECO:0007669"/>
    <property type="project" value="UniProtKB-SubCell"/>
</dbReference>
<evidence type="ECO:0000256" key="5">
    <source>
        <dbReference type="SAM" id="MobiDB-lite"/>
    </source>
</evidence>
<dbReference type="Gene3D" id="1.20.5.170">
    <property type="match status" value="1"/>
</dbReference>
<dbReference type="PROSITE" id="PS50217">
    <property type="entry name" value="BZIP"/>
    <property type="match status" value="1"/>
</dbReference>
<dbReference type="PROSITE" id="PS00036">
    <property type="entry name" value="BZIP_BASIC"/>
    <property type="match status" value="1"/>
</dbReference>
<sequence length="307" mass="33529">MTSFHHGVSLTDRNEASKQGISIPEAAFNFTSFDSPLVLTTVSFGAQGQALACTKTPIPWQMPSYDDLDGRMSSDRDADLASRTIGAPTPDLRLCSAAPDLADVFEEVLPTERTSGPKRRSGRPRLSNSDSSPNPLRAAETNPIKVRTQNVRRRPSYTSASDGSNKQDSIRARNRQAAHRCRKKKQKVDEDLQTQEIAINNINKHLQCEVANLQSEILCLKNMVLQHSGCACRSIDEYIAQAAQNLVQGALATMPSLLSEAAPPVEADVQASGISWQDVIEGQCYVGWDILDRPTCLYSALEAQSSV</sequence>
<evidence type="ECO:0000256" key="4">
    <source>
        <dbReference type="ARBA" id="ARBA00023242"/>
    </source>
</evidence>
<dbReference type="PANTHER" id="PTHR19304">
    <property type="entry name" value="CYCLIC-AMP RESPONSE ELEMENT BINDING PROTEIN"/>
    <property type="match status" value="1"/>
</dbReference>
<dbReference type="SMART" id="SM00338">
    <property type="entry name" value="BRLZ"/>
    <property type="match status" value="1"/>
</dbReference>
<evidence type="ECO:0000259" key="6">
    <source>
        <dbReference type="PROSITE" id="PS50217"/>
    </source>
</evidence>
<feature type="compositionally biased region" description="Basic residues" evidence="5">
    <location>
        <begin position="172"/>
        <end position="186"/>
    </location>
</feature>
<dbReference type="SUPFAM" id="SSF57959">
    <property type="entry name" value="Leucine zipper domain"/>
    <property type="match status" value="1"/>
</dbReference>
<protein>
    <submittedName>
        <fullName evidence="7">BZIP transcription factor</fullName>
    </submittedName>
</protein>
<keyword evidence="2" id="KW-0805">Transcription regulation</keyword>
<evidence type="ECO:0000256" key="2">
    <source>
        <dbReference type="ARBA" id="ARBA00023015"/>
    </source>
</evidence>
<dbReference type="InterPro" id="IPR004827">
    <property type="entry name" value="bZIP"/>
</dbReference>
<evidence type="ECO:0000256" key="1">
    <source>
        <dbReference type="ARBA" id="ARBA00004123"/>
    </source>
</evidence>
<name>A0AAI9YBE2_9PEZI</name>
<feature type="domain" description="BZIP" evidence="6">
    <location>
        <begin position="164"/>
        <end position="227"/>
    </location>
</feature>
<comment type="caution">
    <text evidence="7">The sequence shown here is derived from an EMBL/GenBank/DDBJ whole genome shotgun (WGS) entry which is preliminary data.</text>
</comment>
<feature type="region of interest" description="Disordered" evidence="5">
    <location>
        <begin position="64"/>
        <end position="87"/>
    </location>
</feature>
<dbReference type="CDD" id="cd14687">
    <property type="entry name" value="bZIP_ATF2"/>
    <property type="match status" value="1"/>
</dbReference>
<dbReference type="EMBL" id="MPDP01000021">
    <property type="protein sequence ID" value="KAK1494300.1"/>
    <property type="molecule type" value="Genomic_DNA"/>
</dbReference>
<dbReference type="GO" id="GO:0003700">
    <property type="term" value="F:DNA-binding transcription factor activity"/>
    <property type="evidence" value="ECO:0007669"/>
    <property type="project" value="InterPro"/>
</dbReference>
<feature type="compositionally biased region" description="Polar residues" evidence="5">
    <location>
        <begin position="156"/>
        <end position="167"/>
    </location>
</feature>
<dbReference type="AlphaFoldDB" id="A0AAI9YBE2"/>